<evidence type="ECO:0008006" key="4">
    <source>
        <dbReference type="Google" id="ProtNLM"/>
    </source>
</evidence>
<dbReference type="Pfam" id="PF07676">
    <property type="entry name" value="PD40"/>
    <property type="match status" value="1"/>
</dbReference>
<proteinExistence type="predicted"/>
<evidence type="ECO:0000313" key="3">
    <source>
        <dbReference type="Proteomes" id="UP001597387"/>
    </source>
</evidence>
<evidence type="ECO:0000256" key="1">
    <source>
        <dbReference type="SAM" id="MobiDB-lite"/>
    </source>
</evidence>
<dbReference type="Gene3D" id="2.130.10.10">
    <property type="entry name" value="YVTN repeat-like/Quinoprotein amine dehydrogenase"/>
    <property type="match status" value="1"/>
</dbReference>
<name>A0ABW4ZK78_9SPHI</name>
<comment type="caution">
    <text evidence="2">The sequence shown here is derived from an EMBL/GenBank/DDBJ whole genome shotgun (WGS) entry which is preliminary data.</text>
</comment>
<evidence type="ECO:0000313" key="2">
    <source>
        <dbReference type="EMBL" id="MFD2161986.1"/>
    </source>
</evidence>
<reference evidence="3" key="1">
    <citation type="journal article" date="2019" name="Int. J. Syst. Evol. Microbiol.">
        <title>The Global Catalogue of Microorganisms (GCM) 10K type strain sequencing project: providing services to taxonomists for standard genome sequencing and annotation.</title>
        <authorList>
            <consortium name="The Broad Institute Genomics Platform"/>
            <consortium name="The Broad Institute Genome Sequencing Center for Infectious Disease"/>
            <person name="Wu L."/>
            <person name="Ma J."/>
        </authorList>
    </citation>
    <scope>NUCLEOTIDE SEQUENCE [LARGE SCALE GENOMIC DNA]</scope>
    <source>
        <strain evidence="3">KCTC 42217</strain>
    </source>
</reference>
<sequence>MTKNRLDLIYSTVLCAFLMFPALADAQIGRRFPSERKVVKDPVTGTMLTFLTSTPGGDSKIYPTHPQWTSDGQWIIFRSGRVPGEAMAVNEKTGDLVQVTEGGYSGALSIAQKSMKLYFLRNVPVPTPAAAEAGTTQPARRRNAPRPMQVIEVDLARVFADSKAGKMQKPSVYQRVCGTTPESMGASGDLALDGGEETVYFRVGKEESAKYLAAGTKIAEAFGPRNMGAGPSGIGSMNIRTGALKHVVSVPFQVGHIQSNPWNAGEIVFCWETGGKSPQRTWTVMADGTGLRPLYPEADYEWVTHEAVISRDEVAIAIMGHRKIPGTENTGVNAPGTAVSGANPGQEADWGPSGNRSKPTGLGIVNLRTREMTIAGQTASGSGLWHVHGSPDGRWATGDDFSRTLYLIDRHSREMIELTKGHKETASDHIHPTFSPDGTRIQIQSAMLSDDGKSMNICVVPVPEEWLKRNYRK</sequence>
<dbReference type="InterPro" id="IPR015943">
    <property type="entry name" value="WD40/YVTN_repeat-like_dom_sf"/>
</dbReference>
<accession>A0ABW4ZK78</accession>
<dbReference type="InterPro" id="IPR011659">
    <property type="entry name" value="WD40"/>
</dbReference>
<keyword evidence="3" id="KW-1185">Reference proteome</keyword>
<dbReference type="Proteomes" id="UP001597387">
    <property type="component" value="Unassembled WGS sequence"/>
</dbReference>
<protein>
    <recommendedName>
        <fullName evidence="4">Oligogalacturonide lyase</fullName>
    </recommendedName>
</protein>
<feature type="region of interest" description="Disordered" evidence="1">
    <location>
        <begin position="327"/>
        <end position="359"/>
    </location>
</feature>
<gene>
    <name evidence="2" type="ORF">ACFSJU_06250</name>
</gene>
<dbReference type="SUPFAM" id="SSF50969">
    <property type="entry name" value="YVTN repeat-like/Quinoprotein amine dehydrogenase"/>
    <property type="match status" value="1"/>
</dbReference>
<dbReference type="InterPro" id="IPR011044">
    <property type="entry name" value="Quino_amine_DH_bsu"/>
</dbReference>
<organism evidence="2 3">
    <name type="scientific">Paradesertivirga mongoliensis</name>
    <dbReference type="NCBI Taxonomy" id="2100740"/>
    <lineage>
        <taxon>Bacteria</taxon>
        <taxon>Pseudomonadati</taxon>
        <taxon>Bacteroidota</taxon>
        <taxon>Sphingobacteriia</taxon>
        <taxon>Sphingobacteriales</taxon>
        <taxon>Sphingobacteriaceae</taxon>
        <taxon>Paradesertivirga</taxon>
    </lineage>
</organism>
<dbReference type="EMBL" id="JBHUHZ010000001">
    <property type="protein sequence ID" value="MFD2161986.1"/>
    <property type="molecule type" value="Genomic_DNA"/>
</dbReference>
<dbReference type="RefSeq" id="WP_255898164.1">
    <property type="nucleotide sequence ID" value="NZ_JAFMZO010000001.1"/>
</dbReference>